<dbReference type="AlphaFoldDB" id="A0A132P001"/>
<reference evidence="2 3" key="1">
    <citation type="journal article" date="2015" name="Mol. Biochem. Parasitol.">
        <title>Identification of polymorphic genes for use in assemblage B genotyping assays through comparative genomics of multiple assemblage B Giardia duodenalis isolates.</title>
        <authorList>
            <person name="Wielinga C."/>
            <person name="Thompson R.C."/>
            <person name="Monis P."/>
            <person name="Ryan U."/>
        </authorList>
    </citation>
    <scope>NUCLEOTIDE SEQUENCE [LARGE SCALE GENOMIC DNA]</scope>
    <source>
        <strain evidence="2 3">BAH15c1</strain>
    </source>
</reference>
<feature type="region of interest" description="Disordered" evidence="1">
    <location>
        <begin position="40"/>
        <end position="59"/>
    </location>
</feature>
<evidence type="ECO:0000313" key="2">
    <source>
        <dbReference type="EMBL" id="KWX15637.1"/>
    </source>
</evidence>
<gene>
    <name evidence="2" type="ORF">QR46_0357</name>
</gene>
<organism evidence="2 3">
    <name type="scientific">Giardia duodenalis assemblage B</name>
    <dbReference type="NCBI Taxonomy" id="1394984"/>
    <lineage>
        <taxon>Eukaryota</taxon>
        <taxon>Metamonada</taxon>
        <taxon>Diplomonadida</taxon>
        <taxon>Hexamitidae</taxon>
        <taxon>Giardiinae</taxon>
        <taxon>Giardia</taxon>
    </lineage>
</organism>
<evidence type="ECO:0000256" key="1">
    <source>
        <dbReference type="SAM" id="MobiDB-lite"/>
    </source>
</evidence>
<evidence type="ECO:0000313" key="3">
    <source>
        <dbReference type="Proteomes" id="UP000070089"/>
    </source>
</evidence>
<dbReference type="EMBL" id="JXTI01000005">
    <property type="protein sequence ID" value="KWX15637.1"/>
    <property type="molecule type" value="Genomic_DNA"/>
</dbReference>
<name>A0A132P001_GIAIN</name>
<feature type="region of interest" description="Disordered" evidence="1">
    <location>
        <begin position="1"/>
        <end position="20"/>
    </location>
</feature>
<comment type="caution">
    <text evidence="2">The sequence shown here is derived from an EMBL/GenBank/DDBJ whole genome shotgun (WGS) entry which is preliminary data.</text>
</comment>
<proteinExistence type="predicted"/>
<dbReference type="VEuPathDB" id="GiardiaDB:QR46_0357"/>
<sequence length="199" mass="22815">MHRSMQPTEEPQRPVSFTREELNRKVTALRREAIEFETMVREGRRDPDEPAPEIIDERDNGNERIRRAIAFHRKVPDFDVGLKRLADAKEARLKLQTECEAIRERIGSCLKNPIFDGVEEDDRIEDEQFLHDSLPAKVHLDMRAQLLLEDDAANDSDDERAVAAYKDALKEVMQLDSEFLAYAGDAQAEQGLSTIPPCK</sequence>
<dbReference type="OrthoDB" id="10347130at2759"/>
<protein>
    <submittedName>
        <fullName evidence="2">Uncharacterized protein</fullName>
    </submittedName>
</protein>
<accession>A0A132P001</accession>
<dbReference type="Proteomes" id="UP000070089">
    <property type="component" value="Unassembled WGS sequence"/>
</dbReference>